<comment type="caution">
    <text evidence="1">The sequence shown here is derived from an EMBL/GenBank/DDBJ whole genome shotgun (WGS) entry which is preliminary data.</text>
</comment>
<proteinExistence type="predicted"/>
<name>A0A1V9FNE2_9BACT</name>
<dbReference type="Proteomes" id="UP000192796">
    <property type="component" value="Unassembled WGS sequence"/>
</dbReference>
<dbReference type="RefSeq" id="WP_081153963.1">
    <property type="nucleotide sequence ID" value="NZ_LVYD01000072.1"/>
</dbReference>
<evidence type="ECO:0000313" key="1">
    <source>
        <dbReference type="EMBL" id="OQP59862.1"/>
    </source>
</evidence>
<dbReference type="OrthoDB" id="677802at2"/>
<evidence type="ECO:0000313" key="2">
    <source>
        <dbReference type="Proteomes" id="UP000192796"/>
    </source>
</evidence>
<gene>
    <name evidence="1" type="ORF">A3860_35700</name>
</gene>
<protein>
    <submittedName>
        <fullName evidence="1">Uncharacterized protein</fullName>
    </submittedName>
</protein>
<reference evidence="1 2" key="1">
    <citation type="submission" date="2016-03" db="EMBL/GenBank/DDBJ databases">
        <title>Niastella vici sp. nov., isolated from farmland soil.</title>
        <authorList>
            <person name="Chen L."/>
            <person name="Wang D."/>
            <person name="Yang S."/>
            <person name="Wang G."/>
        </authorList>
    </citation>
    <scope>NUCLEOTIDE SEQUENCE [LARGE SCALE GENOMIC DNA]</scope>
    <source>
        <strain evidence="1 2">DJ57</strain>
    </source>
</reference>
<dbReference type="AlphaFoldDB" id="A0A1V9FNE2"/>
<sequence>MAYFIVTVKENKAGAKRRRKLVVVSRGKPEAMVSIQDMCRGTGFIPDYKTVNEITPHRYFKVVGALLGRTVNQSAA</sequence>
<dbReference type="EMBL" id="LVYD01000072">
    <property type="protein sequence ID" value="OQP59862.1"/>
    <property type="molecule type" value="Genomic_DNA"/>
</dbReference>
<organism evidence="1 2">
    <name type="scientific">Niastella vici</name>
    <dbReference type="NCBI Taxonomy" id="1703345"/>
    <lineage>
        <taxon>Bacteria</taxon>
        <taxon>Pseudomonadati</taxon>
        <taxon>Bacteroidota</taxon>
        <taxon>Chitinophagia</taxon>
        <taxon>Chitinophagales</taxon>
        <taxon>Chitinophagaceae</taxon>
        <taxon>Niastella</taxon>
    </lineage>
</organism>
<accession>A0A1V9FNE2</accession>
<keyword evidence="2" id="KW-1185">Reference proteome</keyword>